<dbReference type="Gene3D" id="3.90.420.10">
    <property type="entry name" value="Oxidoreductase, molybdopterin-binding domain"/>
    <property type="match status" value="1"/>
</dbReference>
<evidence type="ECO:0000313" key="2">
    <source>
        <dbReference type="EMBL" id="HHP68452.1"/>
    </source>
</evidence>
<sequence>MVKDTRCYKIRPGEKWPLIAVVYDCPVEFEYGNVNDIKDKISNLLGELGVNGTVEFSSNEAIGSRTMLFRLHFKPEGSASAYIGVRLVATGNEIRRILLIVPRELENLAGVIEGRLRLIEYDPGRDLRVRENIPLDEQTYIPYPVIYAVKGLPRVSPGEWFLEVKGLVEKDVVLKYEDLVKQSLTTITVDFHCVTGWSVRSRVYRGVDVKYILETAKPFSIARWVYVMGYDGYSAVIPFEEFSKGLLVLYEGDKPLPLEHGGPARFMFPQLYGWKSVKWVRTIEFAEKYKDGYWEVMGYHPRGRVDFRERFKEY</sequence>
<comment type="caution">
    <text evidence="2">The sequence shown here is derived from an EMBL/GenBank/DDBJ whole genome shotgun (WGS) entry which is preliminary data.</text>
</comment>
<evidence type="ECO:0000259" key="1">
    <source>
        <dbReference type="Pfam" id="PF00174"/>
    </source>
</evidence>
<name>A0A7J3Y0I1_9CREN</name>
<gene>
    <name evidence="2" type="ORF">ENM60_06720</name>
</gene>
<dbReference type="InterPro" id="IPR036374">
    <property type="entry name" value="OxRdtase_Mopterin-bd_sf"/>
</dbReference>
<dbReference type="Pfam" id="PF00174">
    <property type="entry name" value="Oxidored_molyb"/>
    <property type="match status" value="1"/>
</dbReference>
<dbReference type="SUPFAM" id="SSF56524">
    <property type="entry name" value="Oxidoreductase molybdopterin-binding domain"/>
    <property type="match status" value="1"/>
</dbReference>
<accession>A0A7J3Y0I1</accession>
<dbReference type="InterPro" id="IPR000572">
    <property type="entry name" value="OxRdtase_Mopterin-bd_dom"/>
</dbReference>
<reference evidence="2" key="1">
    <citation type="journal article" date="2020" name="mSystems">
        <title>Genome- and Community-Level Interaction Insights into Carbon Utilization and Element Cycling Functions of Hydrothermarchaeota in Hydrothermal Sediment.</title>
        <authorList>
            <person name="Zhou Z."/>
            <person name="Liu Y."/>
            <person name="Xu W."/>
            <person name="Pan J."/>
            <person name="Luo Z.H."/>
            <person name="Li M."/>
        </authorList>
    </citation>
    <scope>NUCLEOTIDE SEQUENCE [LARGE SCALE GENOMIC DNA]</scope>
    <source>
        <strain evidence="2">SpSt-110</strain>
    </source>
</reference>
<proteinExistence type="predicted"/>
<feature type="domain" description="Oxidoreductase molybdopterin-binding" evidence="1">
    <location>
        <begin position="152"/>
        <end position="294"/>
    </location>
</feature>
<dbReference type="PANTHER" id="PTHR43032">
    <property type="entry name" value="PROTEIN-METHIONINE-SULFOXIDE REDUCTASE"/>
    <property type="match status" value="1"/>
</dbReference>
<protein>
    <submittedName>
        <fullName evidence="2">Molybdopterin-binding oxidoreductase</fullName>
    </submittedName>
</protein>
<dbReference type="PANTHER" id="PTHR43032:SF4">
    <property type="entry name" value="OXIDOREDUCTASE MOLYBDOPTERIN-BINDING DOMAIN-CONTAINING PROTEIN"/>
    <property type="match status" value="1"/>
</dbReference>
<dbReference type="EMBL" id="DRYK01000089">
    <property type="protein sequence ID" value="HHP68452.1"/>
    <property type="molecule type" value="Genomic_DNA"/>
</dbReference>
<dbReference type="AlphaFoldDB" id="A0A7J3Y0I1"/>
<organism evidence="2">
    <name type="scientific">Thermogladius calderae</name>
    <dbReference type="NCBI Taxonomy" id="1200300"/>
    <lineage>
        <taxon>Archaea</taxon>
        <taxon>Thermoproteota</taxon>
        <taxon>Thermoprotei</taxon>
        <taxon>Desulfurococcales</taxon>
        <taxon>Desulfurococcaceae</taxon>
        <taxon>Thermogladius</taxon>
    </lineage>
</organism>